<organism evidence="6 7">
    <name type="scientific">Aquincola agrisoli</name>
    <dbReference type="NCBI Taxonomy" id="3119538"/>
    <lineage>
        <taxon>Bacteria</taxon>
        <taxon>Pseudomonadati</taxon>
        <taxon>Pseudomonadota</taxon>
        <taxon>Betaproteobacteria</taxon>
        <taxon>Burkholderiales</taxon>
        <taxon>Sphaerotilaceae</taxon>
        <taxon>Aquincola</taxon>
    </lineage>
</organism>
<dbReference type="PANTHER" id="PTHR47506">
    <property type="entry name" value="TRANSCRIPTIONAL REGULATORY PROTEIN"/>
    <property type="match status" value="1"/>
</dbReference>
<dbReference type="PRINTS" id="PR00455">
    <property type="entry name" value="HTHTETR"/>
</dbReference>
<keyword evidence="1" id="KW-0805">Transcription regulation</keyword>
<dbReference type="SUPFAM" id="SSF46689">
    <property type="entry name" value="Homeodomain-like"/>
    <property type="match status" value="1"/>
</dbReference>
<evidence type="ECO:0000256" key="1">
    <source>
        <dbReference type="ARBA" id="ARBA00023015"/>
    </source>
</evidence>
<dbReference type="PANTHER" id="PTHR47506:SF1">
    <property type="entry name" value="HTH-TYPE TRANSCRIPTIONAL REGULATOR YJDC"/>
    <property type="match status" value="1"/>
</dbReference>
<keyword evidence="3" id="KW-0804">Transcription</keyword>
<comment type="caution">
    <text evidence="6">The sequence shown here is derived from an EMBL/GenBank/DDBJ whole genome shotgun (WGS) entry which is preliminary data.</text>
</comment>
<evidence type="ECO:0000313" key="7">
    <source>
        <dbReference type="Proteomes" id="UP001336250"/>
    </source>
</evidence>
<feature type="domain" description="HTH tetR-type" evidence="5">
    <location>
        <begin position="6"/>
        <end position="66"/>
    </location>
</feature>
<dbReference type="InterPro" id="IPR009057">
    <property type="entry name" value="Homeodomain-like_sf"/>
</dbReference>
<evidence type="ECO:0000256" key="2">
    <source>
        <dbReference type="ARBA" id="ARBA00023125"/>
    </source>
</evidence>
<dbReference type="RefSeq" id="WP_332288247.1">
    <property type="nucleotide sequence ID" value="NZ_JAZIBG010000017.1"/>
</dbReference>
<gene>
    <name evidence="6" type="ORF">V4F39_05215</name>
</gene>
<dbReference type="AlphaFoldDB" id="A0AAW9PZQ6"/>
<dbReference type="InterPro" id="IPR036271">
    <property type="entry name" value="Tet_transcr_reg_TetR-rel_C_sf"/>
</dbReference>
<evidence type="ECO:0000256" key="3">
    <source>
        <dbReference type="ARBA" id="ARBA00023163"/>
    </source>
</evidence>
<name>A0AAW9PZQ6_9BURK</name>
<dbReference type="SUPFAM" id="SSF48498">
    <property type="entry name" value="Tetracyclin repressor-like, C-terminal domain"/>
    <property type="match status" value="1"/>
</dbReference>
<dbReference type="InterPro" id="IPR001647">
    <property type="entry name" value="HTH_TetR"/>
</dbReference>
<proteinExistence type="predicted"/>
<keyword evidence="2 4" id="KW-0238">DNA-binding</keyword>
<evidence type="ECO:0000313" key="6">
    <source>
        <dbReference type="EMBL" id="MEF7613303.1"/>
    </source>
</evidence>
<protein>
    <submittedName>
        <fullName evidence="6">TetR/AcrR family transcriptional regulator</fullName>
    </submittedName>
</protein>
<dbReference type="PROSITE" id="PS50977">
    <property type="entry name" value="HTH_TETR_2"/>
    <property type="match status" value="1"/>
</dbReference>
<keyword evidence="7" id="KW-1185">Reference proteome</keyword>
<dbReference type="Gene3D" id="1.10.357.10">
    <property type="entry name" value="Tetracycline Repressor, domain 2"/>
    <property type="match status" value="1"/>
</dbReference>
<dbReference type="EMBL" id="JAZIBG010000017">
    <property type="protein sequence ID" value="MEF7613303.1"/>
    <property type="molecule type" value="Genomic_DNA"/>
</dbReference>
<evidence type="ECO:0000256" key="4">
    <source>
        <dbReference type="PROSITE-ProRule" id="PRU00335"/>
    </source>
</evidence>
<feature type="DNA-binding region" description="H-T-H motif" evidence="4">
    <location>
        <begin position="29"/>
        <end position="48"/>
    </location>
</feature>
<sequence length="205" mass="21357">METNLTPQAGRILDCAQALIAAGGYNGFSYADISAQVGITKASIHHHFPKKSDLVLTLVRRYRAAGAEGMAALAANGMGPRACLEAYIGWWAACIRDGTMPICICAMLAAETPALPADVAEEVRLHFTGLSAWLEGVLAKGASSRAFRLHGGPAAEAQALMATVHGAMISARAYGDPAIFDAVAGPLVERLAAPHPQKPAPGRKT</sequence>
<reference evidence="6 7" key="1">
    <citation type="submission" date="2024-02" db="EMBL/GenBank/DDBJ databases">
        <title>Genome sequence of Aquincola sp. MAHUQ-54.</title>
        <authorList>
            <person name="Huq M.A."/>
        </authorList>
    </citation>
    <scope>NUCLEOTIDE SEQUENCE [LARGE SCALE GENOMIC DNA]</scope>
    <source>
        <strain evidence="6 7">MAHUQ-54</strain>
    </source>
</reference>
<dbReference type="GO" id="GO:0003677">
    <property type="term" value="F:DNA binding"/>
    <property type="evidence" value="ECO:0007669"/>
    <property type="project" value="UniProtKB-UniRule"/>
</dbReference>
<evidence type="ECO:0000259" key="5">
    <source>
        <dbReference type="PROSITE" id="PS50977"/>
    </source>
</evidence>
<accession>A0AAW9PZQ6</accession>
<dbReference type="Proteomes" id="UP001336250">
    <property type="component" value="Unassembled WGS sequence"/>
</dbReference>
<dbReference type="Pfam" id="PF00440">
    <property type="entry name" value="TetR_N"/>
    <property type="match status" value="1"/>
</dbReference>